<evidence type="ECO:0000256" key="9">
    <source>
        <dbReference type="ARBA" id="ARBA00023679"/>
    </source>
</evidence>
<comment type="cofactor">
    <cofactor evidence="1">
        <name>Mg(2+)</name>
        <dbReference type="ChEBI" id="CHEBI:18420"/>
    </cofactor>
</comment>
<dbReference type="CDD" id="cd03429">
    <property type="entry name" value="NUDIX_NADH_pyrophosphatase_Nudt13"/>
    <property type="match status" value="1"/>
</dbReference>
<comment type="cofactor">
    <cofactor evidence="2">
        <name>Zn(2+)</name>
        <dbReference type="ChEBI" id="CHEBI:29105"/>
    </cofactor>
</comment>
<evidence type="ECO:0000256" key="1">
    <source>
        <dbReference type="ARBA" id="ARBA00001946"/>
    </source>
</evidence>
<dbReference type="PROSITE" id="PS00893">
    <property type="entry name" value="NUDIX_BOX"/>
    <property type="match status" value="1"/>
</dbReference>
<dbReference type="Proteomes" id="UP000245728">
    <property type="component" value="Chromosome"/>
</dbReference>
<proteinExistence type="inferred from homology"/>
<reference evidence="11 12" key="1">
    <citation type="submission" date="2018-05" db="EMBL/GenBank/DDBJ databases">
        <title>Salinimonas sp. HMF8227 Genome sequencing and assembly.</title>
        <authorList>
            <person name="Kang H."/>
            <person name="Kang J."/>
            <person name="Cha I."/>
            <person name="Kim H."/>
            <person name="Joh K."/>
        </authorList>
    </citation>
    <scope>NUCLEOTIDE SEQUENCE [LARGE SCALE GENOMIC DNA]</scope>
    <source>
        <strain evidence="11 12">HMF8227</strain>
    </source>
</reference>
<keyword evidence="7" id="KW-0460">Magnesium</keyword>
<dbReference type="InterPro" id="IPR000086">
    <property type="entry name" value="NUDIX_hydrolase_dom"/>
</dbReference>
<comment type="catalytic activity">
    <reaction evidence="9">
        <text>a 5'-end NAD(+)-phospho-ribonucleoside in mRNA + H2O = a 5'-end phospho-adenosine-phospho-ribonucleoside in mRNA + beta-nicotinamide D-ribonucleotide + 2 H(+)</text>
        <dbReference type="Rhea" id="RHEA:60876"/>
        <dbReference type="Rhea" id="RHEA-COMP:15698"/>
        <dbReference type="Rhea" id="RHEA-COMP:15719"/>
        <dbReference type="ChEBI" id="CHEBI:14649"/>
        <dbReference type="ChEBI" id="CHEBI:15377"/>
        <dbReference type="ChEBI" id="CHEBI:15378"/>
        <dbReference type="ChEBI" id="CHEBI:144029"/>
        <dbReference type="ChEBI" id="CHEBI:144051"/>
    </reaction>
    <physiologicalReaction direction="left-to-right" evidence="9">
        <dbReference type="Rhea" id="RHEA:60877"/>
    </physiologicalReaction>
</comment>
<accession>A0A2S2E6H6</accession>
<dbReference type="PANTHER" id="PTHR42904:SF6">
    <property type="entry name" value="NAD-CAPPED RNA HYDROLASE NUDT12"/>
    <property type="match status" value="1"/>
</dbReference>
<evidence type="ECO:0000256" key="2">
    <source>
        <dbReference type="ARBA" id="ARBA00001947"/>
    </source>
</evidence>
<dbReference type="Gene3D" id="3.90.79.20">
    <property type="match status" value="1"/>
</dbReference>
<keyword evidence="8" id="KW-0520">NAD</keyword>
<dbReference type="SUPFAM" id="SSF55811">
    <property type="entry name" value="Nudix"/>
    <property type="match status" value="2"/>
</dbReference>
<dbReference type="NCBIfam" id="NF001299">
    <property type="entry name" value="PRK00241.1"/>
    <property type="match status" value="1"/>
</dbReference>
<organism evidence="11 12">
    <name type="scientific">Saliniradius amylolyticus</name>
    <dbReference type="NCBI Taxonomy" id="2183582"/>
    <lineage>
        <taxon>Bacteria</taxon>
        <taxon>Pseudomonadati</taxon>
        <taxon>Pseudomonadota</taxon>
        <taxon>Gammaproteobacteria</taxon>
        <taxon>Alteromonadales</taxon>
        <taxon>Alteromonadaceae</taxon>
        <taxon>Saliniradius</taxon>
    </lineage>
</organism>
<dbReference type="EC" id="3.6.1.22" evidence="4"/>
<keyword evidence="12" id="KW-1185">Reference proteome</keyword>
<evidence type="ECO:0000256" key="3">
    <source>
        <dbReference type="ARBA" id="ARBA00009595"/>
    </source>
</evidence>
<evidence type="ECO:0000256" key="8">
    <source>
        <dbReference type="ARBA" id="ARBA00023027"/>
    </source>
</evidence>
<dbReference type="GO" id="GO:0006742">
    <property type="term" value="P:NADP+ catabolic process"/>
    <property type="evidence" value="ECO:0007669"/>
    <property type="project" value="TreeGrafter"/>
</dbReference>
<dbReference type="GO" id="GO:0046872">
    <property type="term" value="F:metal ion binding"/>
    <property type="evidence" value="ECO:0007669"/>
    <property type="project" value="UniProtKB-KW"/>
</dbReference>
<evidence type="ECO:0000259" key="10">
    <source>
        <dbReference type="PROSITE" id="PS51462"/>
    </source>
</evidence>
<dbReference type="RefSeq" id="WP_109340775.1">
    <property type="nucleotide sequence ID" value="NZ_CP029347.1"/>
</dbReference>
<dbReference type="OrthoDB" id="9791656at2"/>
<dbReference type="PROSITE" id="PS51462">
    <property type="entry name" value="NUDIX"/>
    <property type="match status" value="1"/>
</dbReference>
<dbReference type="KEGG" id="salh:HMF8227_02817"/>
<dbReference type="InterPro" id="IPR015797">
    <property type="entry name" value="NUDIX_hydrolase-like_dom_sf"/>
</dbReference>
<keyword evidence="6 11" id="KW-0378">Hydrolase</keyword>
<protein>
    <recommendedName>
        <fullName evidence="4">NAD(+) diphosphatase</fullName>
        <ecNumber evidence="4">3.6.1.22</ecNumber>
    </recommendedName>
</protein>
<feature type="domain" description="Nudix hydrolase" evidence="10">
    <location>
        <begin position="137"/>
        <end position="260"/>
    </location>
</feature>
<dbReference type="PANTHER" id="PTHR42904">
    <property type="entry name" value="NUDIX HYDROLASE, NUDC SUBFAMILY"/>
    <property type="match status" value="1"/>
</dbReference>
<dbReference type="Pfam" id="PF09297">
    <property type="entry name" value="Zn_ribbon_NUD"/>
    <property type="match status" value="1"/>
</dbReference>
<dbReference type="Pfam" id="PF00293">
    <property type="entry name" value="NUDIX"/>
    <property type="match status" value="1"/>
</dbReference>
<evidence type="ECO:0000256" key="7">
    <source>
        <dbReference type="ARBA" id="ARBA00022842"/>
    </source>
</evidence>
<dbReference type="InterPro" id="IPR050241">
    <property type="entry name" value="NAD-cap_RNA_hydrolase_NudC"/>
</dbReference>
<evidence type="ECO:0000313" key="12">
    <source>
        <dbReference type="Proteomes" id="UP000245728"/>
    </source>
</evidence>
<name>A0A2S2E6H6_9ALTE</name>
<dbReference type="InterPro" id="IPR015376">
    <property type="entry name" value="Znr_NADH_PPase"/>
</dbReference>
<dbReference type="Gene3D" id="3.90.79.10">
    <property type="entry name" value="Nucleoside Triphosphate Pyrophosphohydrolase"/>
    <property type="match status" value="1"/>
</dbReference>
<keyword evidence="5" id="KW-0479">Metal-binding</keyword>
<dbReference type="GO" id="GO:0110153">
    <property type="term" value="F:RNA NAD-cap (NMN-forming) hydrolase activity"/>
    <property type="evidence" value="ECO:0007669"/>
    <property type="project" value="RHEA"/>
</dbReference>
<dbReference type="InterPro" id="IPR049734">
    <property type="entry name" value="NudC-like_C"/>
</dbReference>
<sequence length="269" mass="30792">MFQLPEPNQDAFWFIFSGKTLLQLRHQPGMLQAQWQELTFLHHYADRVLPLEPHQDTPCYIVDMGLEQPDQDLLESVSLRQALMAEPKEAFGVMARAWQLTHFYRTHRYCGQCGQAMTPVNWEYAMHCHQCQHRCYPRVSPCVIVAITKGEQLLLAQGGRHKDGMMSVLAGFVESGESLEQAVHREVMEEVGIEITNLNYFHSQPWPFPHSLMMGFTAEHAGGEIRVDGEEILHADWYDMDDLPNTPPKLSIAGRLIEHVVNRNVQTGT</sequence>
<dbReference type="AlphaFoldDB" id="A0A2S2E6H6"/>
<dbReference type="InterPro" id="IPR020084">
    <property type="entry name" value="NUDIX_hydrolase_CS"/>
</dbReference>
<gene>
    <name evidence="11" type="ORF">HMF8227_02817</name>
</gene>
<evidence type="ECO:0000256" key="6">
    <source>
        <dbReference type="ARBA" id="ARBA00022801"/>
    </source>
</evidence>
<dbReference type="GO" id="GO:0019677">
    <property type="term" value="P:NAD+ catabolic process"/>
    <property type="evidence" value="ECO:0007669"/>
    <property type="project" value="TreeGrafter"/>
</dbReference>
<evidence type="ECO:0000256" key="4">
    <source>
        <dbReference type="ARBA" id="ARBA00012381"/>
    </source>
</evidence>
<comment type="similarity">
    <text evidence="3">Belongs to the Nudix hydrolase family. NudC subfamily.</text>
</comment>
<dbReference type="EMBL" id="CP029347">
    <property type="protein sequence ID" value="AWL13266.1"/>
    <property type="molecule type" value="Genomic_DNA"/>
</dbReference>
<evidence type="ECO:0000256" key="5">
    <source>
        <dbReference type="ARBA" id="ARBA00022723"/>
    </source>
</evidence>
<evidence type="ECO:0000313" key="11">
    <source>
        <dbReference type="EMBL" id="AWL13266.1"/>
    </source>
</evidence>
<dbReference type="GO" id="GO:0035529">
    <property type="term" value="F:NADH pyrophosphatase activity"/>
    <property type="evidence" value="ECO:0007669"/>
    <property type="project" value="TreeGrafter"/>
</dbReference>
<dbReference type="GO" id="GO:0005829">
    <property type="term" value="C:cytosol"/>
    <property type="evidence" value="ECO:0007669"/>
    <property type="project" value="TreeGrafter"/>
</dbReference>